<sequence length="578" mass="61905">MKMFQKLLCVAGLLCALATRGQECPQPVFPADGQTAVAVDASIQWTAVTGVTAYSLTIGTTPGGTEVLPLTSVGLATSYAPARGLPDNQEIFVTLYIFNLTQGTTPCTSFSFTTEDVTTAPGCTVLLSPTDGSRNVPVGTDIRWAYSPTATSYTISIGTSPGGSDLVDGATVDDALRFVPPADLPEEQDIYVRVVPQNENGEPTGCSESTFRTGPLATLPGCSVLRYPADGESNIPLSPVLEWDPVPGATGYIVSIGTSPTTNDVLDSADLRNVTETDVINFLPNTIYFVRIVPYNSAGEALGCGQTTFSTILGCGPYFDAGGNLVDLHPEITFPATVGICRDNPVNTVSAIDAADGYRWYLVEAPGRERLLAEGPDFEIPGEGTYRHEIYNTFTGVSGDFECSSSREFTVAVSEAAIPEDTDIRLGAGVIRIEANVSGIGDYEFSLGNADGPYQESNVFSDLPLDSYRIYVRDRNGCGITEILVEPDLTAEGFPNFFTPNGDGRNDRWQFILPESGISPVREISIFDRYGNLIARVDPQSDGWDGTLRGNPLPPSDYWYRAVDNQGGVVTGHFTLKR</sequence>
<keyword evidence="4" id="KW-1185">Reference proteome</keyword>
<dbReference type="InterPro" id="IPR036116">
    <property type="entry name" value="FN3_sf"/>
</dbReference>
<dbReference type="Gene3D" id="2.60.40.10">
    <property type="entry name" value="Immunoglobulins"/>
    <property type="match status" value="3"/>
</dbReference>
<dbReference type="AlphaFoldDB" id="A4CMP0"/>
<dbReference type="SUPFAM" id="SSF49265">
    <property type="entry name" value="Fibronectin type III"/>
    <property type="match status" value="1"/>
</dbReference>
<feature type="chain" id="PRO_5002667550" evidence="1">
    <location>
        <begin position="22"/>
        <end position="578"/>
    </location>
</feature>
<evidence type="ECO:0000259" key="2">
    <source>
        <dbReference type="PROSITE" id="PS50853"/>
    </source>
</evidence>
<reference evidence="3 4" key="1">
    <citation type="journal article" date="2009" name="J. Bacteriol.">
        <title>Complete genome sequence of Robiginitalea biformata HTCC2501.</title>
        <authorList>
            <person name="Oh H.M."/>
            <person name="Giovannoni S.J."/>
            <person name="Lee K."/>
            <person name="Ferriera S."/>
            <person name="Johnson J."/>
            <person name="Cho J.C."/>
        </authorList>
    </citation>
    <scope>NUCLEOTIDE SEQUENCE [LARGE SCALE GENOMIC DNA]</scope>
    <source>
        <strain evidence="4">ATCC BAA-864 / HTCC2501 / KCTC 12146</strain>
    </source>
</reference>
<dbReference type="InterPro" id="IPR003961">
    <property type="entry name" value="FN3_dom"/>
</dbReference>
<proteinExistence type="predicted"/>
<dbReference type="RefSeq" id="WP_015754253.1">
    <property type="nucleotide sequence ID" value="NC_013222.1"/>
</dbReference>
<dbReference type="EMBL" id="CP001712">
    <property type="protein sequence ID" value="EAR14932.1"/>
    <property type="molecule type" value="Genomic_DNA"/>
</dbReference>
<feature type="signal peptide" evidence="1">
    <location>
        <begin position="1"/>
        <end position="21"/>
    </location>
</feature>
<dbReference type="Pfam" id="PF13585">
    <property type="entry name" value="CHU_C"/>
    <property type="match status" value="1"/>
</dbReference>
<accession>A4CMP0</accession>
<dbReference type="eggNOG" id="COG5492">
    <property type="taxonomic scope" value="Bacteria"/>
</dbReference>
<name>A4CMP0_ROBBH</name>
<dbReference type="HOGENOM" id="CLU_476293_0_0_10"/>
<dbReference type="InterPro" id="IPR026341">
    <property type="entry name" value="T9SS_type_B"/>
</dbReference>
<evidence type="ECO:0000313" key="4">
    <source>
        <dbReference type="Proteomes" id="UP000009049"/>
    </source>
</evidence>
<dbReference type="CDD" id="cd00063">
    <property type="entry name" value="FN3"/>
    <property type="match status" value="1"/>
</dbReference>
<dbReference type="OrthoDB" id="9813840at2"/>
<dbReference type="PROSITE" id="PS50853">
    <property type="entry name" value="FN3"/>
    <property type="match status" value="1"/>
</dbReference>
<dbReference type="Proteomes" id="UP000009049">
    <property type="component" value="Chromosome"/>
</dbReference>
<dbReference type="InterPro" id="IPR013783">
    <property type="entry name" value="Ig-like_fold"/>
</dbReference>
<evidence type="ECO:0000313" key="3">
    <source>
        <dbReference type="EMBL" id="EAR14932.1"/>
    </source>
</evidence>
<protein>
    <submittedName>
        <fullName evidence="3">Fibronectin, type III</fullName>
    </submittedName>
</protein>
<gene>
    <name evidence="3" type="ordered locus">RB2501_11417</name>
</gene>
<keyword evidence="1" id="KW-0732">Signal</keyword>
<dbReference type="NCBIfam" id="TIGR04131">
    <property type="entry name" value="Bac_Flav_CTERM"/>
    <property type="match status" value="1"/>
</dbReference>
<dbReference type="eggNOG" id="COG3391">
    <property type="taxonomic scope" value="Bacteria"/>
</dbReference>
<dbReference type="KEGG" id="rbi:RB2501_11417"/>
<organism evidence="3 4">
    <name type="scientific">Robiginitalea biformata (strain ATCC BAA-864 / DSM 15991 / KCTC 12146 / HTCC2501)</name>
    <dbReference type="NCBI Taxonomy" id="313596"/>
    <lineage>
        <taxon>Bacteria</taxon>
        <taxon>Pseudomonadati</taxon>
        <taxon>Bacteroidota</taxon>
        <taxon>Flavobacteriia</taxon>
        <taxon>Flavobacteriales</taxon>
        <taxon>Flavobacteriaceae</taxon>
        <taxon>Robiginitalea</taxon>
    </lineage>
</organism>
<dbReference type="STRING" id="313596.RB2501_11417"/>
<feature type="domain" description="Fibronectin type-III" evidence="2">
    <location>
        <begin position="224"/>
        <end position="314"/>
    </location>
</feature>
<evidence type="ECO:0000256" key="1">
    <source>
        <dbReference type="SAM" id="SignalP"/>
    </source>
</evidence>